<dbReference type="InterPro" id="IPR054383">
    <property type="entry name" value="PspAB-like"/>
</dbReference>
<protein>
    <submittedName>
        <fullName evidence="1">Uncharacterized protein</fullName>
    </submittedName>
</protein>
<dbReference type="STRING" id="699431.SY89_03019"/>
<reference evidence="2" key="1">
    <citation type="submission" date="2013-11" db="EMBL/GenBank/DDBJ databases">
        <authorList>
            <person name="Hoang H.T."/>
            <person name="Killian M.L."/>
            <person name="Madson D.M."/>
            <person name="Arruda P.H.E."/>
            <person name="Sun D."/>
            <person name="Schwartz K.J."/>
            <person name="Yoon K."/>
        </authorList>
    </citation>
    <scope>NUCLEOTIDE SEQUENCE [LARGE SCALE GENOMIC DNA]</scope>
    <source>
        <strain evidence="2">CDK2</strain>
    </source>
</reference>
<accession>A0A0N8I0G6</accession>
<dbReference type="PATRIC" id="fig|699431.3.peg.3077"/>
<dbReference type="AlphaFoldDB" id="A0A0N8I0G6"/>
<sequence>MGILDSLKSALGVRAEADASSAADPEALFGMSTAYVTMEAELGYRSAGAAALCFSRVDSTAFADAVDEVETILRAGEAETGTEFRRHEDDHGYHWVILADDDPEDLVTSVHFAADEFVEQGFGSRLLAAVFGFENADAEAAEAGGKRGECGASATRASTERAYWIYSFRRGAYYPFCPSGDHDRNTKAEFKLRSVLDGELDIEDDESHWYPLWPDSPGGHPWT</sequence>
<dbReference type="Pfam" id="PF22742">
    <property type="entry name" value="PspAB"/>
    <property type="match status" value="1"/>
</dbReference>
<dbReference type="OrthoDB" id="284254at2157"/>
<evidence type="ECO:0000313" key="1">
    <source>
        <dbReference type="EMBL" id="KPN32251.1"/>
    </source>
</evidence>
<proteinExistence type="predicted"/>
<dbReference type="RefSeq" id="WP_054584566.1">
    <property type="nucleotide sequence ID" value="NZ_LGUC01000001.1"/>
</dbReference>
<dbReference type="EMBL" id="LGUC01000001">
    <property type="protein sequence ID" value="KPN32251.1"/>
    <property type="molecule type" value="Genomic_DNA"/>
</dbReference>
<keyword evidence="2" id="KW-1185">Reference proteome</keyword>
<evidence type="ECO:0000313" key="2">
    <source>
        <dbReference type="Proteomes" id="UP000050535"/>
    </source>
</evidence>
<dbReference type="Proteomes" id="UP000050535">
    <property type="component" value="Unassembled WGS sequence"/>
</dbReference>
<name>A0A0N8I0G6_9EURY</name>
<organism evidence="1 2">
    <name type="scientific">Halolamina pelagica</name>
    <dbReference type="NCBI Taxonomy" id="699431"/>
    <lineage>
        <taxon>Archaea</taxon>
        <taxon>Methanobacteriati</taxon>
        <taxon>Methanobacteriota</taxon>
        <taxon>Stenosarchaea group</taxon>
        <taxon>Halobacteria</taxon>
        <taxon>Halobacteriales</taxon>
        <taxon>Haloferacaceae</taxon>
    </lineage>
</organism>
<gene>
    <name evidence="1" type="ORF">SY89_03019</name>
</gene>
<comment type="caution">
    <text evidence="1">The sequence shown here is derived from an EMBL/GenBank/DDBJ whole genome shotgun (WGS) entry which is preliminary data.</text>
</comment>